<proteinExistence type="predicted"/>
<dbReference type="Proteomes" id="UP000234456">
    <property type="component" value="Unassembled WGS sequence"/>
</dbReference>
<gene>
    <name evidence="2" type="ORF">C0Q88_08320</name>
</gene>
<dbReference type="EMBL" id="PKQE01000001">
    <property type="protein sequence ID" value="PLC44673.1"/>
    <property type="molecule type" value="Genomic_DNA"/>
</dbReference>
<name>A0A2N4TYC8_RALPI</name>
<sequence length="106" mass="12082">MLAAVIPCSGFVPFFLQSSLHSLVRAFCLVLRWALGSVGRITALWLWTLLLRSQLDRKTQLHGGVRSIVQSMSVETSDYKCRFVSRRRRFQDERDAVVCVALNVLK</sequence>
<evidence type="ECO:0000256" key="1">
    <source>
        <dbReference type="SAM" id="Phobius"/>
    </source>
</evidence>
<accession>A0A2N4TYC8</accession>
<dbReference type="AlphaFoldDB" id="A0A2N4TYC8"/>
<evidence type="ECO:0000313" key="3">
    <source>
        <dbReference type="Proteomes" id="UP000234456"/>
    </source>
</evidence>
<protein>
    <submittedName>
        <fullName evidence="2">Uncharacterized protein</fullName>
    </submittedName>
</protein>
<reference evidence="2 3" key="1">
    <citation type="submission" date="2017-12" db="EMBL/GenBank/DDBJ databases">
        <title>Draft genome sequence of Ralstonia pickettii 52.</title>
        <authorList>
            <person name="Zheng B."/>
        </authorList>
    </citation>
    <scope>NUCLEOTIDE SEQUENCE [LARGE SCALE GENOMIC DNA]</scope>
    <source>
        <strain evidence="2 3">52</strain>
    </source>
</reference>
<organism evidence="2 3">
    <name type="scientific">Ralstonia pickettii</name>
    <name type="common">Burkholderia pickettii</name>
    <dbReference type="NCBI Taxonomy" id="329"/>
    <lineage>
        <taxon>Bacteria</taxon>
        <taxon>Pseudomonadati</taxon>
        <taxon>Pseudomonadota</taxon>
        <taxon>Betaproteobacteria</taxon>
        <taxon>Burkholderiales</taxon>
        <taxon>Burkholderiaceae</taxon>
        <taxon>Ralstonia</taxon>
    </lineage>
</organism>
<feature type="transmembrane region" description="Helical" evidence="1">
    <location>
        <begin position="30"/>
        <end position="51"/>
    </location>
</feature>
<keyword evidence="1" id="KW-0812">Transmembrane</keyword>
<keyword evidence="1" id="KW-0472">Membrane</keyword>
<evidence type="ECO:0000313" key="2">
    <source>
        <dbReference type="EMBL" id="PLC44673.1"/>
    </source>
</evidence>
<comment type="caution">
    <text evidence="2">The sequence shown here is derived from an EMBL/GenBank/DDBJ whole genome shotgun (WGS) entry which is preliminary data.</text>
</comment>
<keyword evidence="1" id="KW-1133">Transmembrane helix</keyword>